<gene>
    <name evidence="2" type="ORF">ACFQ4G_12520</name>
</gene>
<evidence type="ECO:0000313" key="3">
    <source>
        <dbReference type="Proteomes" id="UP001597176"/>
    </source>
</evidence>
<dbReference type="Pfam" id="PF16156">
    <property type="entry name" value="DUF4864"/>
    <property type="match status" value="1"/>
</dbReference>
<dbReference type="InterPro" id="IPR032347">
    <property type="entry name" value="DUF4864"/>
</dbReference>
<dbReference type="SUPFAM" id="SSF54427">
    <property type="entry name" value="NTF2-like"/>
    <property type="match status" value="1"/>
</dbReference>
<reference evidence="3" key="1">
    <citation type="journal article" date="2019" name="Int. J. Syst. Evol. Microbiol.">
        <title>The Global Catalogue of Microorganisms (GCM) 10K type strain sequencing project: providing services to taxonomists for standard genome sequencing and annotation.</title>
        <authorList>
            <consortium name="The Broad Institute Genomics Platform"/>
            <consortium name="The Broad Institute Genome Sequencing Center for Infectious Disease"/>
            <person name="Wu L."/>
            <person name="Ma J."/>
        </authorList>
    </citation>
    <scope>NUCLEOTIDE SEQUENCE [LARGE SCALE GENOMIC DNA]</scope>
    <source>
        <strain evidence="3">CCUG 56108</strain>
    </source>
</reference>
<feature type="signal peptide" evidence="1">
    <location>
        <begin position="1"/>
        <end position="25"/>
    </location>
</feature>
<organism evidence="2 3">
    <name type="scientific">Methylobacterium marchantiae</name>
    <dbReference type="NCBI Taxonomy" id="600331"/>
    <lineage>
        <taxon>Bacteria</taxon>
        <taxon>Pseudomonadati</taxon>
        <taxon>Pseudomonadota</taxon>
        <taxon>Alphaproteobacteria</taxon>
        <taxon>Hyphomicrobiales</taxon>
        <taxon>Methylobacteriaceae</taxon>
        <taxon>Methylobacterium</taxon>
    </lineage>
</organism>
<dbReference type="Proteomes" id="UP001597176">
    <property type="component" value="Unassembled WGS sequence"/>
</dbReference>
<accession>A0ABW3X1D0</accession>
<dbReference type="RefSeq" id="WP_238209150.1">
    <property type="nucleotide sequence ID" value="NZ_JBHTND010000015.1"/>
</dbReference>
<name>A0ABW3X1D0_9HYPH</name>
<comment type="caution">
    <text evidence="2">The sequence shown here is derived from an EMBL/GenBank/DDBJ whole genome shotgun (WGS) entry which is preliminary data.</text>
</comment>
<proteinExistence type="predicted"/>
<sequence length="144" mass="15488">MRAVLSLLIALVCLTAVAVCSPARAADDAAKSEARATVERQIEAFRKDDAATAYAQAAPSIQGMFTSPDNFIEMVRKGYAAVYRARSFSIDRIEETDDEGLALGVKLQDENGVDWVALYSLEKQTDGAWRISGCRLVKAPGSAA</sequence>
<dbReference type="InterPro" id="IPR032710">
    <property type="entry name" value="NTF2-like_dom_sf"/>
</dbReference>
<evidence type="ECO:0000256" key="1">
    <source>
        <dbReference type="SAM" id="SignalP"/>
    </source>
</evidence>
<keyword evidence="3" id="KW-1185">Reference proteome</keyword>
<keyword evidence="1" id="KW-0732">Signal</keyword>
<evidence type="ECO:0000313" key="2">
    <source>
        <dbReference type="EMBL" id="MFD1302394.1"/>
    </source>
</evidence>
<protein>
    <submittedName>
        <fullName evidence="2">DUF4864 domain-containing protein</fullName>
    </submittedName>
</protein>
<dbReference type="EMBL" id="JBHTND010000015">
    <property type="protein sequence ID" value="MFD1302394.1"/>
    <property type="molecule type" value="Genomic_DNA"/>
</dbReference>
<feature type="chain" id="PRO_5047462492" evidence="1">
    <location>
        <begin position="26"/>
        <end position="144"/>
    </location>
</feature>